<keyword evidence="4 7" id="KW-0689">Ribosomal protein</keyword>
<dbReference type="InterPro" id="IPR001063">
    <property type="entry name" value="Ribosomal_uL22"/>
</dbReference>
<keyword evidence="11" id="KW-0175">Coiled coil</keyword>
<evidence type="ECO:0000256" key="2">
    <source>
        <dbReference type="ARBA" id="ARBA00022730"/>
    </source>
</evidence>
<comment type="function">
    <text evidence="7">The globular domain of the protein is located near the polypeptide exit tunnel on the outside of the subunit, while an extended beta-hairpin is found that lines the wall of the exit tunnel in the center of the 70S ribosome.</text>
</comment>
<evidence type="ECO:0000256" key="8">
    <source>
        <dbReference type="RuleBase" id="RU004005"/>
    </source>
</evidence>
<accession>A0A1J4TRL0</accession>
<keyword evidence="5 7" id="KW-0687">Ribonucleoprotein</keyword>
<dbReference type="PANTHER" id="PTHR13501">
    <property type="entry name" value="CHLOROPLAST 50S RIBOSOMAL PROTEIN L22-RELATED"/>
    <property type="match status" value="1"/>
</dbReference>
<gene>
    <name evidence="7" type="primary">rplV</name>
    <name evidence="12" type="ORF">AUJ73_02450</name>
</gene>
<comment type="similarity">
    <text evidence="1 7 8">Belongs to the universal ribosomal protein uL22 family.</text>
</comment>
<dbReference type="AlphaFoldDB" id="A0A1J4TRL0"/>
<protein>
    <recommendedName>
        <fullName evidence="6 7">Large ribosomal subunit protein uL22</fullName>
    </recommendedName>
</protein>
<proteinExistence type="inferred from homology"/>
<dbReference type="EMBL" id="MNUY01000039">
    <property type="protein sequence ID" value="OIO14312.1"/>
    <property type="molecule type" value="Genomic_DNA"/>
</dbReference>
<dbReference type="NCBIfam" id="TIGR01044">
    <property type="entry name" value="rplV_bact"/>
    <property type="match status" value="1"/>
</dbReference>
<evidence type="ECO:0000256" key="9">
    <source>
        <dbReference type="RuleBase" id="RU004006"/>
    </source>
</evidence>
<keyword evidence="3 7" id="KW-0694">RNA-binding</keyword>
<evidence type="ECO:0000256" key="7">
    <source>
        <dbReference type="HAMAP-Rule" id="MF_01331"/>
    </source>
</evidence>
<evidence type="ECO:0000313" key="13">
    <source>
        <dbReference type="Proteomes" id="UP000183120"/>
    </source>
</evidence>
<dbReference type="GO" id="GO:0022625">
    <property type="term" value="C:cytosolic large ribosomal subunit"/>
    <property type="evidence" value="ECO:0007669"/>
    <property type="project" value="TreeGrafter"/>
</dbReference>
<keyword evidence="2 7" id="KW-0699">rRNA-binding</keyword>
<comment type="function">
    <text evidence="7 10">This protein binds specifically to 23S rRNA; its binding is stimulated by other ribosomal proteins, e.g., L4, L17, and L20. It is important during the early stages of 50S assembly. It makes multiple contacts with different domains of the 23S rRNA in the assembled 50S subunit and ribosome.</text>
</comment>
<evidence type="ECO:0000256" key="10">
    <source>
        <dbReference type="RuleBase" id="RU004008"/>
    </source>
</evidence>
<dbReference type="Pfam" id="PF00237">
    <property type="entry name" value="Ribosomal_L22"/>
    <property type="match status" value="1"/>
</dbReference>
<dbReference type="InterPro" id="IPR005727">
    <property type="entry name" value="Ribosomal_uL22_bac/chlpt-type"/>
</dbReference>
<evidence type="ECO:0000256" key="4">
    <source>
        <dbReference type="ARBA" id="ARBA00022980"/>
    </source>
</evidence>
<dbReference type="InterPro" id="IPR047867">
    <property type="entry name" value="Ribosomal_uL22_bac/org-type"/>
</dbReference>
<evidence type="ECO:0000256" key="6">
    <source>
        <dbReference type="ARBA" id="ARBA00035207"/>
    </source>
</evidence>
<evidence type="ECO:0000256" key="11">
    <source>
        <dbReference type="SAM" id="Coils"/>
    </source>
</evidence>
<comment type="subunit">
    <text evidence="7 9">Part of the 50S ribosomal subunit.</text>
</comment>
<evidence type="ECO:0000256" key="5">
    <source>
        <dbReference type="ARBA" id="ARBA00023274"/>
    </source>
</evidence>
<dbReference type="GO" id="GO:0003735">
    <property type="term" value="F:structural constituent of ribosome"/>
    <property type="evidence" value="ECO:0007669"/>
    <property type="project" value="InterPro"/>
</dbReference>
<organism evidence="12 13">
    <name type="scientific">Candidatus Gottesmanbacteria bacterium CG1_02_37_22</name>
    <dbReference type="NCBI Taxonomy" id="1805209"/>
    <lineage>
        <taxon>Bacteria</taxon>
        <taxon>Candidatus Gottesmaniibacteriota</taxon>
    </lineage>
</organism>
<evidence type="ECO:0000313" key="12">
    <source>
        <dbReference type="EMBL" id="OIO14312.1"/>
    </source>
</evidence>
<dbReference type="GO" id="GO:0019843">
    <property type="term" value="F:rRNA binding"/>
    <property type="evidence" value="ECO:0007669"/>
    <property type="project" value="UniProtKB-UniRule"/>
</dbReference>
<reference evidence="12 13" key="1">
    <citation type="journal article" date="2016" name="Environ. Microbiol.">
        <title>Genomic resolution of a cold subsurface aquifer community provides metabolic insights for novel microbes adapted to high CO concentrations.</title>
        <authorList>
            <person name="Probst A.J."/>
            <person name="Castelle C.J."/>
            <person name="Singh A."/>
            <person name="Brown C.T."/>
            <person name="Anantharaman K."/>
            <person name="Sharon I."/>
            <person name="Hug L.A."/>
            <person name="Burstein D."/>
            <person name="Emerson J.B."/>
            <person name="Thomas B.C."/>
            <person name="Banfield J.F."/>
        </authorList>
    </citation>
    <scope>NUCLEOTIDE SEQUENCE [LARGE SCALE GENOMIC DNA]</scope>
    <source>
        <strain evidence="12">CG1_02_37_22</strain>
    </source>
</reference>
<dbReference type="STRING" id="1805209.AUJ73_02450"/>
<evidence type="ECO:0000256" key="3">
    <source>
        <dbReference type="ARBA" id="ARBA00022884"/>
    </source>
</evidence>
<dbReference type="PANTHER" id="PTHR13501:SF8">
    <property type="entry name" value="LARGE RIBOSOMAL SUBUNIT PROTEIN UL22M"/>
    <property type="match status" value="1"/>
</dbReference>
<dbReference type="Gene3D" id="3.90.470.10">
    <property type="entry name" value="Ribosomal protein L22/L17"/>
    <property type="match status" value="1"/>
</dbReference>
<evidence type="ECO:0000256" key="1">
    <source>
        <dbReference type="ARBA" id="ARBA00009451"/>
    </source>
</evidence>
<dbReference type="GO" id="GO:0006412">
    <property type="term" value="P:translation"/>
    <property type="evidence" value="ECO:0007669"/>
    <property type="project" value="UniProtKB-UniRule"/>
</dbReference>
<dbReference type="HAMAP" id="MF_01331_B">
    <property type="entry name" value="Ribosomal_uL22_B"/>
    <property type="match status" value="1"/>
</dbReference>
<dbReference type="InterPro" id="IPR036394">
    <property type="entry name" value="Ribosomal_uL22_sf"/>
</dbReference>
<feature type="coiled-coil region" evidence="11">
    <location>
        <begin position="103"/>
        <end position="130"/>
    </location>
</feature>
<dbReference type="Proteomes" id="UP000183120">
    <property type="component" value="Unassembled WGS sequence"/>
</dbReference>
<dbReference type="SUPFAM" id="SSF54843">
    <property type="entry name" value="Ribosomal protein L22"/>
    <property type="match status" value="1"/>
</dbReference>
<comment type="caution">
    <text evidence="12">The sequence shown here is derived from an EMBL/GenBank/DDBJ whole genome shotgun (WGS) entry which is preliminary data.</text>
</comment>
<sequence length="134" mass="15201">MKSTASIKYLRISSKKIKTLGKMVVGLPPQEAIDRLVFSGTKAGRILSKVIQSAYSNSVNNLRMNTAKLKIKSVMVNKGPMFKRWNPVSRGIAHSIKKRTSHIKIQIEEVDKLNIKKKEINSEKEKVIQKELKK</sequence>
<name>A0A1J4TRL0_9BACT</name>